<reference evidence="5 6" key="1">
    <citation type="journal article" date="2014" name="Genome Announc.">
        <title>Draft Genome Sequence of Petroleum Oil-Degrading Marine Bacterium Pseudomonas taeanensis Strain MS-3, Isolated from a Crude Oil-Contaminated Seashore.</title>
        <authorList>
            <person name="Lee S.Y."/>
            <person name="Kim S.H."/>
            <person name="Lee D.G."/>
            <person name="Shin S."/>
            <person name="Yun S.H."/>
            <person name="Choi C.W."/>
            <person name="Chung Y.H."/>
            <person name="Choi J.S."/>
            <person name="Kahng H.Y."/>
            <person name="Kim S.I."/>
        </authorList>
    </citation>
    <scope>NUCLEOTIDE SEQUENCE [LARGE SCALE GENOMIC DNA]</scope>
    <source>
        <strain evidence="5 6">MS-3</strain>
    </source>
</reference>
<keyword evidence="4" id="KW-0055">Arginine biosynthesis</keyword>
<feature type="modified residue" description="N6-(pyridoxal phosphate)lysine" evidence="4">
    <location>
        <position position="255"/>
    </location>
</feature>
<dbReference type="GO" id="GO:0005737">
    <property type="term" value="C:cytoplasm"/>
    <property type="evidence" value="ECO:0007669"/>
    <property type="project" value="UniProtKB-SubCell"/>
</dbReference>
<feature type="binding site" evidence="4">
    <location>
        <begin position="226"/>
        <end position="229"/>
    </location>
    <ligand>
        <name>pyridoxal 5'-phosphate</name>
        <dbReference type="ChEBI" id="CHEBI:597326"/>
    </ligand>
</feature>
<dbReference type="GO" id="GO:0030170">
    <property type="term" value="F:pyridoxal phosphate binding"/>
    <property type="evidence" value="ECO:0007669"/>
    <property type="project" value="InterPro"/>
</dbReference>
<protein>
    <recommendedName>
        <fullName evidence="4">Acetylornithine aminotransferase</fullName>
        <shortName evidence="4">ACOAT</shortName>
        <ecNumber evidence="4">2.6.1.11</ecNumber>
    </recommendedName>
</protein>
<dbReference type="Gene3D" id="3.90.1150.10">
    <property type="entry name" value="Aspartate Aminotransferase, domain 1"/>
    <property type="match status" value="1"/>
</dbReference>
<dbReference type="InterPro" id="IPR015424">
    <property type="entry name" value="PyrdxlP-dep_Trfase"/>
</dbReference>
<dbReference type="GO" id="GO:0006526">
    <property type="term" value="P:L-arginine biosynthetic process"/>
    <property type="evidence" value="ECO:0007669"/>
    <property type="project" value="UniProtKB-UniRule"/>
</dbReference>
<dbReference type="InterPro" id="IPR017652">
    <property type="entry name" value="Ac/SucOrn_transaminase_bac"/>
</dbReference>
<accession>A0A0A1YMB1</accession>
<keyword evidence="6" id="KW-1185">Reference proteome</keyword>
<comment type="similarity">
    <text evidence="4">Belongs to the class-III pyridoxal-phosphate-dependent aminotransferase family. ArgD subfamily.</text>
</comment>
<evidence type="ECO:0000256" key="2">
    <source>
        <dbReference type="ARBA" id="ARBA00022679"/>
    </source>
</evidence>
<proteinExistence type="inferred from homology"/>
<dbReference type="NCBIfam" id="TIGR03246">
    <property type="entry name" value="arg_catab_astC"/>
    <property type="match status" value="1"/>
</dbReference>
<comment type="caution">
    <text evidence="5">The sequence shown here is derived from an EMBL/GenBank/DDBJ whole genome shotgun (WGS) entry which is preliminary data.</text>
</comment>
<dbReference type="RefSeq" id="WP_025165368.1">
    <property type="nucleotide sequence ID" value="NZ_AWSQ01000002.1"/>
</dbReference>
<dbReference type="Gene3D" id="3.40.640.10">
    <property type="entry name" value="Type I PLP-dependent aspartate aminotransferase-like (Major domain)"/>
    <property type="match status" value="1"/>
</dbReference>
<comment type="subcellular location">
    <subcellularLocation>
        <location evidence="4">Cytoplasm</location>
    </subcellularLocation>
</comment>
<dbReference type="InterPro" id="IPR015422">
    <property type="entry name" value="PyrdxlP-dep_Trfase_small"/>
</dbReference>
<dbReference type="EC" id="2.6.1.11" evidence="4"/>
<sequence>MSVQHDPVQRADFDQVMVPNYAPAAFIPVRGAGSRVWDQSGRELIDFAGGIAVNVLGHAHPALVKALTEQANTLWHVSNVFTNEPALRLAKKLVDATFAERVFFCNSGAEANEAAFKLARRVAHDKFGPEKCEIIAAVNSFHGRTLFTVSVGGQPKYSDGFGPKIQGISHVPFNDLEALKAAISDKTCAVVLEPIQGEGGVLPIDLAYLQGARELCNQHDALLVLDEVQTGMGRSGSLFAYQHYGVTPDILTSAKSLGGGFPIGAMLTTSELAKHLVVGTHGTTYGGNPLACAVGEAVIDVINTPEVLAGVQAKHQRFKSKLEQIGQQYDLFGEVRGLGLLIGCVLADAWKGKAKMLLDAAAAEGLMVLQAGPDVVRFAPSLVVEDADIDEGLARFERAVIKLTQA</sequence>
<dbReference type="PANTHER" id="PTHR11986">
    <property type="entry name" value="AMINOTRANSFERASE CLASS III"/>
    <property type="match status" value="1"/>
</dbReference>
<feature type="binding site" evidence="4">
    <location>
        <position position="284"/>
    </location>
    <ligand>
        <name>pyridoxal 5'-phosphate</name>
        <dbReference type="ChEBI" id="CHEBI:597326"/>
    </ligand>
</feature>
<evidence type="ECO:0000256" key="4">
    <source>
        <dbReference type="HAMAP-Rule" id="MF_01107"/>
    </source>
</evidence>
<dbReference type="NCBIfam" id="NF009047">
    <property type="entry name" value="PRK12381.1"/>
    <property type="match status" value="1"/>
</dbReference>
<dbReference type="EMBL" id="AWSQ01000002">
    <property type="protein sequence ID" value="KFX70113.1"/>
    <property type="molecule type" value="Genomic_DNA"/>
</dbReference>
<dbReference type="PIRSF" id="PIRSF000521">
    <property type="entry name" value="Transaminase_4ab_Lys_Orn"/>
    <property type="match status" value="1"/>
</dbReference>
<dbReference type="NCBIfam" id="NF002325">
    <property type="entry name" value="PRK01278.1"/>
    <property type="match status" value="1"/>
</dbReference>
<dbReference type="CDD" id="cd00610">
    <property type="entry name" value="OAT_like"/>
    <property type="match status" value="1"/>
</dbReference>
<evidence type="ECO:0000256" key="3">
    <source>
        <dbReference type="ARBA" id="ARBA00022898"/>
    </source>
</evidence>
<comment type="cofactor">
    <cofactor evidence="4">
        <name>pyridoxal 5'-phosphate</name>
        <dbReference type="ChEBI" id="CHEBI:597326"/>
    </cofactor>
    <text evidence="4">Binds 1 pyridoxal phosphate per subunit.</text>
</comment>
<keyword evidence="4" id="KW-0963">Cytoplasm</keyword>
<feature type="binding site" evidence="4">
    <location>
        <position position="141"/>
    </location>
    <ligand>
        <name>pyridoxal 5'-phosphate</name>
        <dbReference type="ChEBI" id="CHEBI:597326"/>
    </ligand>
</feature>
<dbReference type="GO" id="GO:0003992">
    <property type="term" value="F:N2-acetyl-L-ornithine:2-oxoglutarate 5-aminotransferase activity"/>
    <property type="evidence" value="ECO:0007669"/>
    <property type="project" value="UniProtKB-UniRule"/>
</dbReference>
<dbReference type="GO" id="GO:0042802">
    <property type="term" value="F:identical protein binding"/>
    <property type="evidence" value="ECO:0007669"/>
    <property type="project" value="TreeGrafter"/>
</dbReference>
<dbReference type="Proteomes" id="UP000030063">
    <property type="component" value="Unassembled WGS sequence"/>
</dbReference>
<dbReference type="InterPro" id="IPR050103">
    <property type="entry name" value="Class-III_PLP-dep_AT"/>
</dbReference>
<evidence type="ECO:0000313" key="6">
    <source>
        <dbReference type="Proteomes" id="UP000030063"/>
    </source>
</evidence>
<keyword evidence="2 4" id="KW-0808">Transferase</keyword>
<dbReference type="NCBIfam" id="NF003468">
    <property type="entry name" value="PRK05093.1"/>
    <property type="match status" value="1"/>
</dbReference>
<dbReference type="NCBIfam" id="TIGR00707">
    <property type="entry name" value="argD"/>
    <property type="match status" value="1"/>
</dbReference>
<organism evidence="5 6">
    <name type="scientific">Pseudomonas taeanensis MS-3</name>
    <dbReference type="NCBI Taxonomy" id="1395571"/>
    <lineage>
        <taxon>Bacteria</taxon>
        <taxon>Pseudomonadati</taxon>
        <taxon>Pseudomonadota</taxon>
        <taxon>Gammaproteobacteria</taxon>
        <taxon>Pseudomonadales</taxon>
        <taxon>Pseudomonadaceae</taxon>
        <taxon>Pseudomonas</taxon>
    </lineage>
</organism>
<feature type="binding site" evidence="4">
    <location>
        <position position="283"/>
    </location>
    <ligand>
        <name>N(2)-acetyl-L-ornithine</name>
        <dbReference type="ChEBI" id="CHEBI:57805"/>
    </ligand>
</feature>
<name>A0A0A1YMB1_9PSED</name>
<comment type="miscellaneous">
    <text evidence="4">May also have succinyldiaminopimelate aminotransferase activity, thus carrying out the corresponding step in lysine biosynthesis.</text>
</comment>
<dbReference type="eggNOG" id="COG4992">
    <property type="taxonomic scope" value="Bacteria"/>
</dbReference>
<dbReference type="STRING" id="1395571.TMS3_0111485"/>
<dbReference type="OrthoDB" id="9801052at2"/>
<dbReference type="InterPro" id="IPR049704">
    <property type="entry name" value="Aminotrans_3_PPA_site"/>
</dbReference>
<evidence type="ECO:0000313" key="5">
    <source>
        <dbReference type="EMBL" id="KFX70113.1"/>
    </source>
</evidence>
<dbReference type="InterPro" id="IPR015421">
    <property type="entry name" value="PyrdxlP-dep_Trfase_major"/>
</dbReference>
<dbReference type="UniPathway" id="UPA00068">
    <property type="reaction ID" value="UER00109"/>
</dbReference>
<dbReference type="FunFam" id="3.40.640.10:FF:000004">
    <property type="entry name" value="Acetylornithine aminotransferase"/>
    <property type="match status" value="1"/>
</dbReference>
<comment type="subunit">
    <text evidence="4">Homodimer.</text>
</comment>
<comment type="pathway">
    <text evidence="4">Amino-acid biosynthesis; L-arginine biosynthesis; N(2)-acetyl-L-ornithine from L-glutamate: step 4/4.</text>
</comment>
<keyword evidence="1 4" id="KW-0032">Aminotransferase</keyword>
<dbReference type="AlphaFoldDB" id="A0A0A1YMB1"/>
<feature type="binding site" evidence="4">
    <location>
        <begin position="108"/>
        <end position="109"/>
    </location>
    <ligand>
        <name>pyridoxal 5'-phosphate</name>
        <dbReference type="ChEBI" id="CHEBI:597326"/>
    </ligand>
</feature>
<evidence type="ECO:0000256" key="1">
    <source>
        <dbReference type="ARBA" id="ARBA00022576"/>
    </source>
</evidence>
<dbReference type="Pfam" id="PF00202">
    <property type="entry name" value="Aminotran_3"/>
    <property type="match status" value="1"/>
</dbReference>
<dbReference type="SUPFAM" id="SSF53383">
    <property type="entry name" value="PLP-dependent transferases"/>
    <property type="match status" value="1"/>
</dbReference>
<dbReference type="InterPro" id="IPR004636">
    <property type="entry name" value="AcOrn/SuccOrn_fam"/>
</dbReference>
<feature type="binding site" evidence="4">
    <location>
        <position position="144"/>
    </location>
    <ligand>
        <name>N(2)-acetyl-L-ornithine</name>
        <dbReference type="ChEBI" id="CHEBI:57805"/>
    </ligand>
</feature>
<dbReference type="PROSITE" id="PS00600">
    <property type="entry name" value="AA_TRANSFER_CLASS_3"/>
    <property type="match status" value="1"/>
</dbReference>
<gene>
    <name evidence="4 5" type="primary">argD</name>
    <name evidence="5" type="ORF">TMS3_0111485</name>
</gene>
<dbReference type="PANTHER" id="PTHR11986:SF113">
    <property type="entry name" value="SUCCINYLORNITHINE TRANSAMINASE"/>
    <property type="match status" value="1"/>
</dbReference>
<keyword evidence="3 4" id="KW-0663">Pyridoxal phosphate</keyword>
<keyword evidence="4" id="KW-0028">Amino-acid biosynthesis</keyword>
<comment type="catalytic activity">
    <reaction evidence="4">
        <text>N(2)-acetyl-L-ornithine + 2-oxoglutarate = N-acetyl-L-glutamate 5-semialdehyde + L-glutamate</text>
        <dbReference type="Rhea" id="RHEA:18049"/>
        <dbReference type="ChEBI" id="CHEBI:16810"/>
        <dbReference type="ChEBI" id="CHEBI:29123"/>
        <dbReference type="ChEBI" id="CHEBI:29985"/>
        <dbReference type="ChEBI" id="CHEBI:57805"/>
        <dbReference type="EC" id="2.6.1.11"/>
    </reaction>
</comment>
<dbReference type="InterPro" id="IPR005814">
    <property type="entry name" value="Aminotrans_3"/>
</dbReference>
<dbReference type="HAMAP" id="MF_01107">
    <property type="entry name" value="ArgD_aminotrans_3"/>
    <property type="match status" value="1"/>
</dbReference>